<dbReference type="PANTHER" id="PTHR43014:SF2">
    <property type="entry name" value="MERCURIC REDUCTASE"/>
    <property type="match status" value="1"/>
</dbReference>
<dbReference type="EMBL" id="CP017717">
    <property type="protein sequence ID" value="AQZ68110.1"/>
    <property type="molecule type" value="Genomic_DNA"/>
</dbReference>
<comment type="cofactor">
    <cofactor evidence="4">
        <name>FAD</name>
        <dbReference type="ChEBI" id="CHEBI:57692"/>
    </cofactor>
    <text evidence="4">Binds 1 FAD per subunit.</text>
</comment>
<dbReference type="InterPro" id="IPR001100">
    <property type="entry name" value="Pyr_nuc-diS_OxRdtase"/>
</dbReference>
<evidence type="ECO:0000259" key="7">
    <source>
        <dbReference type="Pfam" id="PF07992"/>
    </source>
</evidence>
<dbReference type="PRINTS" id="PR00411">
    <property type="entry name" value="PNDRDTASEI"/>
</dbReference>
<dbReference type="Proteomes" id="UP000190797">
    <property type="component" value="Chromosome"/>
</dbReference>
<dbReference type="PIRSF" id="PIRSF000350">
    <property type="entry name" value="Mercury_reductase_MerA"/>
    <property type="match status" value="1"/>
</dbReference>
<feature type="disulfide bond" description="Redox-active" evidence="5">
    <location>
        <begin position="46"/>
        <end position="51"/>
    </location>
</feature>
<dbReference type="AlphaFoldDB" id="A0A1V0AD07"/>
<feature type="domain" description="FAD/NAD(P)-binding" evidence="7">
    <location>
        <begin position="9"/>
        <end position="326"/>
    </location>
</feature>
<protein>
    <submittedName>
        <fullName evidence="8">Pyridine nucleotide-disulfide oxidoreductase</fullName>
    </submittedName>
</protein>
<dbReference type="KEGG" id="noa:BKM31_47560"/>
<reference evidence="9" key="1">
    <citation type="journal article" date="2017" name="Med. Chem. Commun.">
        <title>Nonomuraea sp. ATCC 55076 harbours the largest actinomycete chromosome to date and the kistamicin biosynthetic gene cluster.</title>
        <authorList>
            <person name="Nazari B."/>
            <person name="Forneris C.C."/>
            <person name="Gibson M.I."/>
            <person name="Moon K."/>
            <person name="Schramma K.R."/>
            <person name="Seyedsayamdost M.R."/>
        </authorList>
    </citation>
    <scope>NUCLEOTIDE SEQUENCE [LARGE SCALE GENOMIC DNA]</scope>
    <source>
        <strain evidence="9">ATCC 55076</strain>
    </source>
</reference>
<feature type="binding site" evidence="4">
    <location>
        <begin position="182"/>
        <end position="189"/>
    </location>
    <ligand>
        <name>NAD(+)</name>
        <dbReference type="ChEBI" id="CHEBI:57540"/>
    </ligand>
</feature>
<feature type="domain" description="Pyridine nucleotide-disulphide oxidoreductase dimerisation" evidence="6">
    <location>
        <begin position="358"/>
        <end position="463"/>
    </location>
</feature>
<evidence type="ECO:0000256" key="1">
    <source>
        <dbReference type="ARBA" id="ARBA00007532"/>
    </source>
</evidence>
<keyword evidence="3 4" id="KW-0274">FAD</keyword>
<feature type="binding site" evidence="4">
    <location>
        <position position="272"/>
    </location>
    <ligand>
        <name>NAD(+)</name>
        <dbReference type="ChEBI" id="CHEBI:57540"/>
    </ligand>
</feature>
<feature type="binding site" evidence="4">
    <location>
        <position position="314"/>
    </location>
    <ligand>
        <name>FAD</name>
        <dbReference type="ChEBI" id="CHEBI:57692"/>
    </ligand>
</feature>
<sequence length="472" mass="49426">MEAGVADEFDVIVIGAGPAGENVVDRAVRGGLTAAIVEERLAGGECSYWACVPSKALLRPIDLAGEVARVPGLSLGPIDVAKVLARRDEAVSGYDDAGQVRWVEGVPAEFVRGRGRLDGPKRVLVTGENGAERVLTARQAVVLATGSTAAIPPTPGLAEAAPWTSHEVTAATAIPERLVVIGGGVVACEMAQAMHGLGARQTTVLVRGGGLLNRMEPFAGELLAESFAEAGIDVRTHTDVVRVERPEPGGKVTVHLPEGPPLEADELLVATGRHPATRNLGLASVGLPEDRPVEVDDSLRATGVEGGWLYAVGDVNGRVLLTHMGKYQARICGDVIAARARGDELPAMRDLAGGYGAPQVVFTDPQICAVGRTEEAARADGFRVRVVDYDMGAVTGAYLLGDGYRGKARAIVDEDRKVLLGVTFAGPGAAELLHAATIAVTAEVPLDRLWHAVPSFPTVSEIWLRLLETYGL</sequence>
<name>A0A1V0AD07_9ACTN</name>
<dbReference type="PANTHER" id="PTHR43014">
    <property type="entry name" value="MERCURIC REDUCTASE"/>
    <property type="match status" value="1"/>
</dbReference>
<evidence type="ECO:0000256" key="2">
    <source>
        <dbReference type="ARBA" id="ARBA00022630"/>
    </source>
</evidence>
<evidence type="ECO:0000313" key="8">
    <source>
        <dbReference type="EMBL" id="AQZ68110.1"/>
    </source>
</evidence>
<gene>
    <name evidence="8" type="ORF">BKM31_47560</name>
</gene>
<feature type="binding site" evidence="4">
    <location>
        <position position="55"/>
    </location>
    <ligand>
        <name>FAD</name>
        <dbReference type="ChEBI" id="CHEBI:57692"/>
    </ligand>
</feature>
<comment type="similarity">
    <text evidence="1">Belongs to the class-I pyridine nucleotide-disulfide oxidoreductase family.</text>
</comment>
<dbReference type="GO" id="GO:0003955">
    <property type="term" value="F:NAD(P)H dehydrogenase (quinone) activity"/>
    <property type="evidence" value="ECO:0007669"/>
    <property type="project" value="TreeGrafter"/>
</dbReference>
<evidence type="ECO:0000256" key="4">
    <source>
        <dbReference type="PIRSR" id="PIRSR000350-3"/>
    </source>
</evidence>
<evidence type="ECO:0000259" key="6">
    <source>
        <dbReference type="Pfam" id="PF02852"/>
    </source>
</evidence>
<keyword evidence="4" id="KW-0547">Nucleotide-binding</keyword>
<evidence type="ECO:0000256" key="5">
    <source>
        <dbReference type="PIRSR" id="PIRSR000350-4"/>
    </source>
</evidence>
<dbReference type="InterPro" id="IPR004099">
    <property type="entry name" value="Pyr_nucl-diS_OxRdtase_dimer"/>
</dbReference>
<dbReference type="SUPFAM" id="SSF51905">
    <property type="entry name" value="FAD/NAD(P)-binding domain"/>
    <property type="match status" value="1"/>
</dbReference>
<keyword evidence="4" id="KW-0520">NAD</keyword>
<dbReference type="STRING" id="1909395.BKM31_47560"/>
<dbReference type="PRINTS" id="PR00368">
    <property type="entry name" value="FADPNR"/>
</dbReference>
<keyword evidence="2" id="KW-0285">Flavoprotein</keyword>
<evidence type="ECO:0000256" key="3">
    <source>
        <dbReference type="ARBA" id="ARBA00022827"/>
    </source>
</evidence>
<dbReference type="InterPro" id="IPR036188">
    <property type="entry name" value="FAD/NAD-bd_sf"/>
</dbReference>
<dbReference type="InterPro" id="IPR023753">
    <property type="entry name" value="FAD/NAD-binding_dom"/>
</dbReference>
<keyword evidence="9" id="KW-1185">Reference proteome</keyword>
<dbReference type="Pfam" id="PF02852">
    <property type="entry name" value="Pyr_redox_dim"/>
    <property type="match status" value="1"/>
</dbReference>
<proteinExistence type="inferred from homology"/>
<evidence type="ECO:0000313" key="9">
    <source>
        <dbReference type="Proteomes" id="UP000190797"/>
    </source>
</evidence>
<dbReference type="Gene3D" id="3.30.390.30">
    <property type="match status" value="1"/>
</dbReference>
<organism evidence="8 9">
    <name type="scientific">[Actinomadura] parvosata subsp. kistnae</name>
    <dbReference type="NCBI Taxonomy" id="1909395"/>
    <lineage>
        <taxon>Bacteria</taxon>
        <taxon>Bacillati</taxon>
        <taxon>Actinomycetota</taxon>
        <taxon>Actinomycetes</taxon>
        <taxon>Streptosporangiales</taxon>
        <taxon>Streptosporangiaceae</taxon>
        <taxon>Nonomuraea</taxon>
    </lineage>
</organism>
<dbReference type="InterPro" id="IPR016156">
    <property type="entry name" value="FAD/NAD-linked_Rdtase_dimer_sf"/>
</dbReference>
<feature type="binding site" evidence="4">
    <location>
        <begin position="145"/>
        <end position="147"/>
    </location>
    <ligand>
        <name>FAD</name>
        <dbReference type="ChEBI" id="CHEBI:57692"/>
    </ligand>
</feature>
<dbReference type="Gene3D" id="3.50.50.60">
    <property type="entry name" value="FAD/NAD(P)-binding domain"/>
    <property type="match status" value="2"/>
</dbReference>
<dbReference type="Pfam" id="PF07992">
    <property type="entry name" value="Pyr_redox_2"/>
    <property type="match status" value="1"/>
</dbReference>
<accession>A0A1V0AD07</accession>
<dbReference type="GO" id="GO:0050660">
    <property type="term" value="F:flavin adenine dinucleotide binding"/>
    <property type="evidence" value="ECO:0007669"/>
    <property type="project" value="TreeGrafter"/>
</dbReference>
<feature type="binding site" evidence="4">
    <location>
        <position position="115"/>
    </location>
    <ligand>
        <name>FAD</name>
        <dbReference type="ChEBI" id="CHEBI:57692"/>
    </ligand>
</feature>
<dbReference type="SUPFAM" id="SSF55424">
    <property type="entry name" value="FAD/NAD-linked reductases, dimerisation (C-terminal) domain"/>
    <property type="match status" value="1"/>
</dbReference>